<evidence type="ECO:0000313" key="2">
    <source>
        <dbReference type="EMBL" id="OCT87532.1"/>
    </source>
</evidence>
<reference evidence="3" key="1">
    <citation type="journal article" date="2016" name="Nature">
        <title>Genome evolution in the allotetraploid frog Xenopus laevis.</title>
        <authorList>
            <person name="Session A.M."/>
            <person name="Uno Y."/>
            <person name="Kwon T."/>
            <person name="Chapman J.A."/>
            <person name="Toyoda A."/>
            <person name="Takahashi S."/>
            <person name="Fukui A."/>
            <person name="Hikosaka A."/>
            <person name="Suzuki A."/>
            <person name="Kondo M."/>
            <person name="van Heeringen S.J."/>
            <person name="Quigley I."/>
            <person name="Heinz S."/>
            <person name="Ogino H."/>
            <person name="Ochi H."/>
            <person name="Hellsten U."/>
            <person name="Lyons J.B."/>
            <person name="Simakov O."/>
            <person name="Putnam N."/>
            <person name="Stites J."/>
            <person name="Kuroki Y."/>
            <person name="Tanaka T."/>
            <person name="Michiue T."/>
            <person name="Watanabe M."/>
            <person name="Bogdanovic O."/>
            <person name="Lister R."/>
            <person name="Georgiou G."/>
            <person name="Paranjpe S.S."/>
            <person name="van Kruijsbergen I."/>
            <person name="Shu S."/>
            <person name="Carlson J."/>
            <person name="Kinoshita T."/>
            <person name="Ohta Y."/>
            <person name="Mawaribuchi S."/>
            <person name="Jenkins J."/>
            <person name="Grimwood J."/>
            <person name="Schmutz J."/>
            <person name="Mitros T."/>
            <person name="Mozaffari S.V."/>
            <person name="Suzuki Y."/>
            <person name="Haramoto Y."/>
            <person name="Yamamoto T.S."/>
            <person name="Takagi C."/>
            <person name="Heald R."/>
            <person name="Miller K."/>
            <person name="Haudenschild C."/>
            <person name="Kitzman J."/>
            <person name="Nakayama T."/>
            <person name="Izutsu Y."/>
            <person name="Robert J."/>
            <person name="Fortriede J."/>
            <person name="Burns K."/>
            <person name="Lotay V."/>
            <person name="Karimi K."/>
            <person name="Yasuoka Y."/>
            <person name="Dichmann D.S."/>
            <person name="Flajnik M.F."/>
            <person name="Houston D.W."/>
            <person name="Shendure J."/>
            <person name="DuPasquier L."/>
            <person name="Vize P.D."/>
            <person name="Zorn A.M."/>
            <person name="Ito M."/>
            <person name="Marcotte E.M."/>
            <person name="Wallingford J.B."/>
            <person name="Ito Y."/>
            <person name="Asashima M."/>
            <person name="Ueno N."/>
            <person name="Matsuda Y."/>
            <person name="Veenstra G.J."/>
            <person name="Fujiyama A."/>
            <person name="Harland R.M."/>
            <person name="Taira M."/>
            <person name="Rokhsar D.S."/>
        </authorList>
    </citation>
    <scope>NUCLEOTIDE SEQUENCE [LARGE SCALE GENOMIC DNA]</scope>
    <source>
        <strain evidence="3">J</strain>
    </source>
</reference>
<dbReference type="AlphaFoldDB" id="A0A974D947"/>
<name>A0A974D947_XENLA</name>
<protein>
    <recommendedName>
        <fullName evidence="1">DUF5575 domain-containing protein</fullName>
    </recommendedName>
</protein>
<dbReference type="Pfam" id="PF20784">
    <property type="entry name" value="DUF5575_C"/>
    <property type="match status" value="1"/>
</dbReference>
<evidence type="ECO:0000259" key="1">
    <source>
        <dbReference type="Pfam" id="PF20784"/>
    </source>
</evidence>
<sequence length="86" mass="10477">MLSQTCSLKVYDRYLSDLKAICPEEIYQYFYDTWHPRRKMWVKKDNRIEEGEKNIFEFVSLKHEKLKQVLSSYPSLHQCLCAEIRQ</sequence>
<dbReference type="EMBL" id="CM004471">
    <property type="protein sequence ID" value="OCT87532.1"/>
    <property type="molecule type" value="Genomic_DNA"/>
</dbReference>
<accession>A0A974D947</accession>
<dbReference type="InterPro" id="IPR049218">
    <property type="entry name" value="DUF5575_C"/>
</dbReference>
<organism evidence="2 3">
    <name type="scientific">Xenopus laevis</name>
    <name type="common">African clawed frog</name>
    <dbReference type="NCBI Taxonomy" id="8355"/>
    <lineage>
        <taxon>Eukaryota</taxon>
        <taxon>Metazoa</taxon>
        <taxon>Chordata</taxon>
        <taxon>Craniata</taxon>
        <taxon>Vertebrata</taxon>
        <taxon>Euteleostomi</taxon>
        <taxon>Amphibia</taxon>
        <taxon>Batrachia</taxon>
        <taxon>Anura</taxon>
        <taxon>Pipoidea</taxon>
        <taxon>Pipidae</taxon>
        <taxon>Xenopodinae</taxon>
        <taxon>Xenopus</taxon>
        <taxon>Xenopus</taxon>
    </lineage>
</organism>
<gene>
    <name evidence="2" type="ORF">XELAEV_18021228mg</name>
</gene>
<evidence type="ECO:0000313" key="3">
    <source>
        <dbReference type="Proteomes" id="UP000694892"/>
    </source>
</evidence>
<dbReference type="Proteomes" id="UP000694892">
    <property type="component" value="Chromosome 3S"/>
</dbReference>
<proteinExistence type="predicted"/>
<feature type="domain" description="DUF5575" evidence="1">
    <location>
        <begin position="4"/>
        <end position="81"/>
    </location>
</feature>